<organism evidence="1 2">
    <name type="scientific">Rhododendron simsii</name>
    <name type="common">Sims's rhododendron</name>
    <dbReference type="NCBI Taxonomy" id="118357"/>
    <lineage>
        <taxon>Eukaryota</taxon>
        <taxon>Viridiplantae</taxon>
        <taxon>Streptophyta</taxon>
        <taxon>Embryophyta</taxon>
        <taxon>Tracheophyta</taxon>
        <taxon>Spermatophyta</taxon>
        <taxon>Magnoliopsida</taxon>
        <taxon>eudicotyledons</taxon>
        <taxon>Gunneridae</taxon>
        <taxon>Pentapetalae</taxon>
        <taxon>asterids</taxon>
        <taxon>Ericales</taxon>
        <taxon>Ericaceae</taxon>
        <taxon>Ericoideae</taxon>
        <taxon>Rhodoreae</taxon>
        <taxon>Rhododendron</taxon>
    </lineage>
</organism>
<dbReference type="InterPro" id="IPR018333">
    <property type="entry name" value="Squalene_cyclase"/>
</dbReference>
<dbReference type="GO" id="GO:0016104">
    <property type="term" value="P:triterpenoid biosynthetic process"/>
    <property type="evidence" value="ECO:0007669"/>
    <property type="project" value="InterPro"/>
</dbReference>
<name>A0A834LRG4_RHOSS</name>
<reference evidence="1" key="1">
    <citation type="submission" date="2019-11" db="EMBL/GenBank/DDBJ databases">
        <authorList>
            <person name="Liu Y."/>
            <person name="Hou J."/>
            <person name="Li T.-Q."/>
            <person name="Guan C.-H."/>
            <person name="Wu X."/>
            <person name="Wu H.-Z."/>
            <person name="Ling F."/>
            <person name="Zhang R."/>
            <person name="Shi X.-G."/>
            <person name="Ren J.-P."/>
            <person name="Chen E.-F."/>
            <person name="Sun J.-M."/>
        </authorList>
    </citation>
    <scope>NUCLEOTIDE SEQUENCE</scope>
    <source>
        <strain evidence="1">Adult_tree_wgs_1</strain>
        <tissue evidence="1">Leaves</tissue>
    </source>
</reference>
<dbReference type="PANTHER" id="PTHR11764">
    <property type="entry name" value="TERPENE CYCLASE/MUTASE FAMILY MEMBER"/>
    <property type="match status" value="1"/>
</dbReference>
<keyword evidence="2" id="KW-1185">Reference proteome</keyword>
<dbReference type="PANTHER" id="PTHR11764:SF71">
    <property type="entry name" value="TERPENE CYCLASE_MUTASE FAMILY MEMBER"/>
    <property type="match status" value="1"/>
</dbReference>
<evidence type="ECO:0000313" key="2">
    <source>
        <dbReference type="Proteomes" id="UP000626092"/>
    </source>
</evidence>
<sequence length="96" mass="10632">MWKLKIAEGKGPYLFSTNNYVGKQILEFDPDAGTSKECEADEQARQEYKDNFKKGRTRAPPCVDLLMRMQLVVALTGKAISSSDTASSTVDTGRLL</sequence>
<dbReference type="GO" id="GO:0005811">
    <property type="term" value="C:lipid droplet"/>
    <property type="evidence" value="ECO:0007669"/>
    <property type="project" value="InterPro"/>
</dbReference>
<protein>
    <submittedName>
        <fullName evidence="1">Uncharacterized protein</fullName>
    </submittedName>
</protein>
<dbReference type="EMBL" id="WJXA01000003">
    <property type="protein sequence ID" value="KAF7147432.1"/>
    <property type="molecule type" value="Genomic_DNA"/>
</dbReference>
<dbReference type="Proteomes" id="UP000626092">
    <property type="component" value="Unassembled WGS sequence"/>
</dbReference>
<evidence type="ECO:0000313" key="1">
    <source>
        <dbReference type="EMBL" id="KAF7147432.1"/>
    </source>
</evidence>
<dbReference type="OrthoDB" id="21502at2759"/>
<dbReference type="AlphaFoldDB" id="A0A834LRG4"/>
<comment type="caution">
    <text evidence="1">The sequence shown here is derived from an EMBL/GenBank/DDBJ whole genome shotgun (WGS) entry which is preliminary data.</text>
</comment>
<proteinExistence type="predicted"/>
<dbReference type="GO" id="GO:0042300">
    <property type="term" value="F:beta-amyrin synthase activity"/>
    <property type="evidence" value="ECO:0007669"/>
    <property type="project" value="TreeGrafter"/>
</dbReference>
<accession>A0A834LRG4</accession>
<gene>
    <name evidence="1" type="ORF">RHSIM_Rhsim03G0095300</name>
</gene>